<dbReference type="Ensembl" id="ENSSFOT00015014395.2">
    <property type="protein sequence ID" value="ENSSFOP00015014223.1"/>
    <property type="gene ID" value="ENSSFOG00015009177.2"/>
</dbReference>
<dbReference type="AlphaFoldDB" id="A0A8C9R9W7"/>
<dbReference type="GO" id="GO:0009897">
    <property type="term" value="C:external side of plasma membrane"/>
    <property type="evidence" value="ECO:0007669"/>
    <property type="project" value="TreeGrafter"/>
</dbReference>
<accession>A0A8C9R9W7</accession>
<reference evidence="4" key="3">
    <citation type="submission" date="2025-09" db="UniProtKB">
        <authorList>
            <consortium name="Ensembl"/>
        </authorList>
    </citation>
    <scope>IDENTIFICATION</scope>
</reference>
<dbReference type="GO" id="GO:0030183">
    <property type="term" value="P:B cell differentiation"/>
    <property type="evidence" value="ECO:0007669"/>
    <property type="project" value="TreeGrafter"/>
</dbReference>
<dbReference type="GO" id="GO:0050853">
    <property type="term" value="P:B cell receptor signaling pathway"/>
    <property type="evidence" value="ECO:0007669"/>
    <property type="project" value="TreeGrafter"/>
</dbReference>
<evidence type="ECO:0000259" key="3">
    <source>
        <dbReference type="PROSITE" id="PS50835"/>
    </source>
</evidence>
<dbReference type="SMART" id="SM00409">
    <property type="entry name" value="IG"/>
    <property type="match status" value="1"/>
</dbReference>
<dbReference type="InterPro" id="IPR003599">
    <property type="entry name" value="Ig_sub"/>
</dbReference>
<keyword evidence="1" id="KW-0393">Immunoglobulin domain</keyword>
<organism evidence="4 5">
    <name type="scientific">Scleropages formosus</name>
    <name type="common">Asian bonytongue</name>
    <name type="synonym">Osteoglossum formosum</name>
    <dbReference type="NCBI Taxonomy" id="113540"/>
    <lineage>
        <taxon>Eukaryota</taxon>
        <taxon>Metazoa</taxon>
        <taxon>Chordata</taxon>
        <taxon>Craniata</taxon>
        <taxon>Vertebrata</taxon>
        <taxon>Euteleostomi</taxon>
        <taxon>Actinopterygii</taxon>
        <taxon>Neopterygii</taxon>
        <taxon>Teleostei</taxon>
        <taxon>Osteoglossocephala</taxon>
        <taxon>Osteoglossomorpha</taxon>
        <taxon>Osteoglossiformes</taxon>
        <taxon>Osteoglossidae</taxon>
        <taxon>Scleropages</taxon>
    </lineage>
</organism>
<feature type="domain" description="Ig-like" evidence="3">
    <location>
        <begin position="68"/>
        <end position="158"/>
    </location>
</feature>
<dbReference type="InterPro" id="IPR013783">
    <property type="entry name" value="Ig-like_fold"/>
</dbReference>
<feature type="transmembrane region" description="Helical" evidence="2">
    <location>
        <begin position="174"/>
        <end position="195"/>
    </location>
</feature>
<sequence length="248" mass="28084">MREEMARERVHRAIVTASRRRSALLHSAPPCSHPPETMRCVLTAGCCLVLAHISVCLQLQQKPRFIGVKSGKNVRLWCFVEKSGTVIRGPIHWFRAVVYNGEKHPLVQTEGIEVFHGNSSTSVQSNLRIKNVMPEHSGIYFCNANDTWGLGSELKVLRHILLKDAMKKSQTKDAFIVLQALLLTACALIPVVLYMRKVAREDRIYEEPEDNHLYEGLQIEHCDLYEDIPAYSQPAEAPWEGPESPCEE</sequence>
<proteinExistence type="predicted"/>
<dbReference type="CDD" id="cd00099">
    <property type="entry name" value="IgV"/>
    <property type="match status" value="1"/>
</dbReference>
<dbReference type="InterPro" id="IPR007110">
    <property type="entry name" value="Ig-like_dom"/>
</dbReference>
<gene>
    <name evidence="4" type="primary">cd79b</name>
</gene>
<reference evidence="4 5" key="1">
    <citation type="submission" date="2019-04" db="EMBL/GenBank/DDBJ databases">
        <authorList>
            <consortium name="Wellcome Sanger Institute Data Sharing"/>
        </authorList>
    </citation>
    <scope>NUCLEOTIDE SEQUENCE [LARGE SCALE GENOMIC DNA]</scope>
</reference>
<dbReference type="GO" id="GO:0019815">
    <property type="term" value="C:B cell receptor complex"/>
    <property type="evidence" value="ECO:0007669"/>
    <property type="project" value="TreeGrafter"/>
</dbReference>
<evidence type="ECO:0000313" key="5">
    <source>
        <dbReference type="Proteomes" id="UP000694397"/>
    </source>
</evidence>
<evidence type="ECO:0000256" key="2">
    <source>
        <dbReference type="SAM" id="Phobius"/>
    </source>
</evidence>
<dbReference type="SUPFAM" id="SSF48726">
    <property type="entry name" value="Immunoglobulin"/>
    <property type="match status" value="1"/>
</dbReference>
<name>A0A8C9R9W7_SCLFO</name>
<dbReference type="InterPro" id="IPR036179">
    <property type="entry name" value="Ig-like_dom_sf"/>
</dbReference>
<evidence type="ECO:0000256" key="1">
    <source>
        <dbReference type="ARBA" id="ARBA00023319"/>
    </source>
</evidence>
<dbReference type="PANTHER" id="PTHR14334:SF2">
    <property type="entry name" value="B-CELL ANTIGEN RECEPTOR COMPLEX-ASSOCIATED PROTEIN BETA CHAIN"/>
    <property type="match status" value="1"/>
</dbReference>
<keyword evidence="2" id="KW-0812">Transmembrane</keyword>
<keyword evidence="5" id="KW-1185">Reference proteome</keyword>
<protein>
    <submittedName>
        <fullName evidence="4">CD79b molecule, immunoglobulin-associated beta</fullName>
    </submittedName>
</protein>
<reference evidence="4" key="2">
    <citation type="submission" date="2025-08" db="UniProtKB">
        <authorList>
            <consortium name="Ensembl"/>
        </authorList>
    </citation>
    <scope>IDENTIFICATION</scope>
</reference>
<dbReference type="InterPro" id="IPR013151">
    <property type="entry name" value="Immunoglobulin_dom"/>
</dbReference>
<dbReference type="PROSITE" id="PS50835">
    <property type="entry name" value="IG_LIKE"/>
    <property type="match status" value="1"/>
</dbReference>
<evidence type="ECO:0000313" key="4">
    <source>
        <dbReference type="Ensembl" id="ENSSFOP00015014223.1"/>
    </source>
</evidence>
<keyword evidence="2" id="KW-1133">Transmembrane helix</keyword>
<dbReference type="GeneTree" id="ENSGT00940000154363"/>
<dbReference type="Pfam" id="PF00047">
    <property type="entry name" value="ig"/>
    <property type="match status" value="1"/>
</dbReference>
<dbReference type="OrthoDB" id="9894386at2759"/>
<dbReference type="Proteomes" id="UP000694397">
    <property type="component" value="Chromosome 3"/>
</dbReference>
<keyword evidence="2" id="KW-0472">Membrane</keyword>
<dbReference type="Gene3D" id="2.60.40.10">
    <property type="entry name" value="Immunoglobulins"/>
    <property type="match status" value="1"/>
</dbReference>
<dbReference type="PANTHER" id="PTHR14334">
    <property type="entry name" value="B-CELL ANTIGEN RECEPTOR COMPLEX-ASSOCIATED PROTEIN"/>
    <property type="match status" value="1"/>
</dbReference>